<organism evidence="3 4">
    <name type="scientific">Thermomonospora umbrina</name>
    <dbReference type="NCBI Taxonomy" id="111806"/>
    <lineage>
        <taxon>Bacteria</taxon>
        <taxon>Bacillati</taxon>
        <taxon>Actinomycetota</taxon>
        <taxon>Actinomycetes</taxon>
        <taxon>Streptosporangiales</taxon>
        <taxon>Thermomonosporaceae</taxon>
        <taxon>Thermomonospora</taxon>
    </lineage>
</organism>
<dbReference type="AlphaFoldDB" id="A0A3D9SIN1"/>
<keyword evidence="4" id="KW-1185">Reference proteome</keyword>
<proteinExistence type="predicted"/>
<protein>
    <submittedName>
        <fullName evidence="3">PucR-like helix-turn-helix protein</fullName>
    </submittedName>
</protein>
<sequence length="412" mass="46165">MTEGLTPETLEEPFSLPPHLARLMRPELPSLTNEIIAQIRRAIPEYARPIEGPYGQTLRLGVERALSSFIDQIAGSTAENERRDDLCRRLGQFEAQEGRSLDSLQAAYRIGAQVAWRRVMRLGGRYNVSAQNISKLADALFNYIDELSSLSLEGYLEAKARPAGALEERRRRLLRLMLARPQVPDAAIAELAHFAEWNVPDELTMIAVQPGGRAVRTIVDDDILLDLSDDRPHAMMPGALDAGRRTMLEAAFPESRIAVGLTVQPAHAADSLRWARQALDLVTAGVIRDGRVTQCQDHLLTLWLMADQALLDQLARRRLSAMNDLTANQRERLTETLRTWLATRGTAAQIADLLHIHPQTVRYRIRKLELTLGDQLGDPDSRFAIEVVLRALWLREQAGEDRRGGGPPRRNV</sequence>
<evidence type="ECO:0000313" key="4">
    <source>
        <dbReference type="Proteomes" id="UP000256661"/>
    </source>
</evidence>
<dbReference type="Pfam" id="PF25906">
    <property type="entry name" value="PucR-like_N"/>
    <property type="match status" value="1"/>
</dbReference>
<evidence type="ECO:0000259" key="1">
    <source>
        <dbReference type="Pfam" id="PF13556"/>
    </source>
</evidence>
<dbReference type="InterPro" id="IPR042070">
    <property type="entry name" value="PucR_C-HTH_sf"/>
</dbReference>
<dbReference type="EMBL" id="QTTT01000001">
    <property type="protein sequence ID" value="REE95557.1"/>
    <property type="molecule type" value="Genomic_DNA"/>
</dbReference>
<evidence type="ECO:0000313" key="3">
    <source>
        <dbReference type="EMBL" id="REE95557.1"/>
    </source>
</evidence>
<dbReference type="InterPro" id="IPR051448">
    <property type="entry name" value="CdaR-like_regulators"/>
</dbReference>
<feature type="domain" description="PucR C-terminal helix-turn-helix" evidence="1">
    <location>
        <begin position="333"/>
        <end position="391"/>
    </location>
</feature>
<dbReference type="OrthoDB" id="3449988at2"/>
<comment type="caution">
    <text evidence="3">The sequence shown here is derived from an EMBL/GenBank/DDBJ whole genome shotgun (WGS) entry which is preliminary data.</text>
</comment>
<name>A0A3D9SIN1_9ACTN</name>
<dbReference type="InterPro" id="IPR025736">
    <property type="entry name" value="PucR_C-HTH_dom"/>
</dbReference>
<dbReference type="Gene3D" id="1.10.10.2840">
    <property type="entry name" value="PucR C-terminal helix-turn-helix domain"/>
    <property type="match status" value="1"/>
</dbReference>
<dbReference type="PANTHER" id="PTHR33744">
    <property type="entry name" value="CARBOHYDRATE DIACID REGULATOR"/>
    <property type="match status" value="1"/>
</dbReference>
<accession>A0A3D9SIN1</accession>
<evidence type="ECO:0000259" key="2">
    <source>
        <dbReference type="Pfam" id="PF25906"/>
    </source>
</evidence>
<dbReference type="InterPro" id="IPR058663">
    <property type="entry name" value="PucR-like_N"/>
</dbReference>
<gene>
    <name evidence="3" type="ORF">DFJ69_0947</name>
</gene>
<dbReference type="PANTHER" id="PTHR33744:SF1">
    <property type="entry name" value="DNA-BINDING TRANSCRIPTIONAL ACTIVATOR ADER"/>
    <property type="match status" value="1"/>
</dbReference>
<dbReference type="Pfam" id="PF13556">
    <property type="entry name" value="HTH_30"/>
    <property type="match status" value="1"/>
</dbReference>
<dbReference type="Proteomes" id="UP000256661">
    <property type="component" value="Unassembled WGS sequence"/>
</dbReference>
<dbReference type="RefSeq" id="WP_116021331.1">
    <property type="nucleotide sequence ID" value="NZ_QTTT01000001.1"/>
</dbReference>
<reference evidence="3 4" key="1">
    <citation type="submission" date="2018-08" db="EMBL/GenBank/DDBJ databases">
        <title>Sequencing the genomes of 1000 actinobacteria strains.</title>
        <authorList>
            <person name="Klenk H.-P."/>
        </authorList>
    </citation>
    <scope>NUCLEOTIDE SEQUENCE [LARGE SCALE GENOMIC DNA]</scope>
    <source>
        <strain evidence="3 4">DSM 43927</strain>
    </source>
</reference>
<feature type="domain" description="PucR-like N-terminal" evidence="2">
    <location>
        <begin position="15"/>
        <end position="178"/>
    </location>
</feature>